<dbReference type="InterPro" id="IPR006530">
    <property type="entry name" value="YD"/>
</dbReference>
<dbReference type="InterPro" id="IPR031325">
    <property type="entry name" value="RHS_repeat"/>
</dbReference>
<dbReference type="NCBIfam" id="TIGR01643">
    <property type="entry name" value="YD_repeat_2x"/>
    <property type="match status" value="1"/>
</dbReference>
<protein>
    <submittedName>
        <fullName evidence="1">RHS repeat protein</fullName>
    </submittedName>
</protein>
<sequence>MNTTGGKTIQYEYDNAGNRTKMTDPFGAITLYAYDDDNRLTKVSFKANASAGGKYAGHLRILWQCA</sequence>
<accession>A0A5J5FRH9</accession>
<evidence type="ECO:0000313" key="1">
    <source>
        <dbReference type="EMBL" id="KAA8995778.1"/>
    </source>
</evidence>
<keyword evidence="2" id="KW-1185">Reference proteome</keyword>
<reference evidence="1 2" key="1">
    <citation type="submission" date="2019-09" db="EMBL/GenBank/DDBJ databases">
        <title>Bacillus ochoae sp. nov., Paenibacillus whitsoniae sp. nov., Paenibacillus spiritus sp. nov. Isolated from the Mars Exploration Rover during spacecraft assembly.</title>
        <authorList>
            <person name="Seuylemezian A."/>
            <person name="Vaishampayan P."/>
        </authorList>
    </citation>
    <scope>NUCLEOTIDE SEQUENCE [LARGE SCALE GENOMIC DNA]</scope>
    <source>
        <strain evidence="1 2">MER_111</strain>
    </source>
</reference>
<dbReference type="Pfam" id="PF05593">
    <property type="entry name" value="RHS_repeat"/>
    <property type="match status" value="1"/>
</dbReference>
<dbReference type="Proteomes" id="UP000367750">
    <property type="component" value="Unassembled WGS sequence"/>
</dbReference>
<name>A0A5J5FRH9_9BACL</name>
<dbReference type="AlphaFoldDB" id="A0A5J5FRH9"/>
<gene>
    <name evidence="1" type="ORF">F4V43_19205</name>
</gene>
<organism evidence="1 2">
    <name type="scientific">Paenibacillus spiritus</name>
    <dbReference type="NCBI Taxonomy" id="2496557"/>
    <lineage>
        <taxon>Bacteria</taxon>
        <taxon>Bacillati</taxon>
        <taxon>Bacillota</taxon>
        <taxon>Bacilli</taxon>
        <taxon>Bacillales</taxon>
        <taxon>Paenibacillaceae</taxon>
        <taxon>Paenibacillus</taxon>
    </lineage>
</organism>
<dbReference type="EMBL" id="VYKK01000038">
    <property type="protein sequence ID" value="KAA8995778.1"/>
    <property type="molecule type" value="Genomic_DNA"/>
</dbReference>
<evidence type="ECO:0000313" key="2">
    <source>
        <dbReference type="Proteomes" id="UP000367750"/>
    </source>
</evidence>
<dbReference type="Gene3D" id="2.180.10.10">
    <property type="entry name" value="RHS repeat-associated core"/>
    <property type="match status" value="1"/>
</dbReference>
<proteinExistence type="predicted"/>
<comment type="caution">
    <text evidence="1">The sequence shown here is derived from an EMBL/GenBank/DDBJ whole genome shotgun (WGS) entry which is preliminary data.</text>
</comment>
<dbReference type="OrthoDB" id="2667250at2"/>